<dbReference type="PROSITE" id="PS50885">
    <property type="entry name" value="HAMP"/>
    <property type="match status" value="1"/>
</dbReference>
<keyword evidence="5" id="KW-0812">Transmembrane</keyword>
<proteinExistence type="inferred from homology"/>
<keyword evidence="1 3" id="KW-0807">Transducer</keyword>
<dbReference type="PANTHER" id="PTHR32089:SF112">
    <property type="entry name" value="LYSOZYME-LIKE PROTEIN-RELATED"/>
    <property type="match status" value="1"/>
</dbReference>
<sequence length="431" mass="47355">MKYFINMPILKKIVWIFSTMIGLMLIIGGTGVYTSHKLSEVTGLTVNSNDIIIISVTIIGVIYAAIMTIILKKSFVEPLRKIKRFAESLSNYDFSSVIEESREDEFGEAIRALNKAQNNVSKMIREITGTIEGISSSAEELSATAEEITTKAETIDEEVDNIASYMQETSATTEEISASAEEVDANINELSSKAANGSNQASESKERATEVKKSSENAIEKTRSLYNDKQKNMMKAIEDGKVVDSIKVMADTIGSIAERTNLLALNAAIEAASAGEQGRGFAVVAEEIRKLAEQSSEAVISIQETIEKVQEAFKSSVDTGSDILEFINTQVNKQFDSYSKTGEQYYNDSDFVSKMTEEIACMTEEVTAAVGQVNEAVQNMAQTSQKSTERVETIKLSIDETTKAIEQVALTAQSQAELSQKLNEMIWEFKI</sequence>
<dbReference type="SUPFAM" id="SSF58104">
    <property type="entry name" value="Methyl-accepting chemotaxis protein (MCP) signaling domain"/>
    <property type="match status" value="1"/>
</dbReference>
<evidence type="ECO:0000256" key="1">
    <source>
        <dbReference type="ARBA" id="ARBA00023224"/>
    </source>
</evidence>
<evidence type="ECO:0000259" key="7">
    <source>
        <dbReference type="PROSITE" id="PS50885"/>
    </source>
</evidence>
<evidence type="ECO:0000313" key="9">
    <source>
        <dbReference type="Proteomes" id="UP000627781"/>
    </source>
</evidence>
<dbReference type="PROSITE" id="PS50111">
    <property type="entry name" value="CHEMOTAXIS_TRANSDUC_2"/>
    <property type="match status" value="1"/>
</dbReference>
<evidence type="ECO:0000256" key="3">
    <source>
        <dbReference type="PROSITE-ProRule" id="PRU00284"/>
    </source>
</evidence>
<feature type="transmembrane region" description="Helical" evidence="5">
    <location>
        <begin position="12"/>
        <end position="31"/>
    </location>
</feature>
<feature type="region of interest" description="Disordered" evidence="4">
    <location>
        <begin position="192"/>
        <end position="216"/>
    </location>
</feature>
<dbReference type="CDD" id="cd06225">
    <property type="entry name" value="HAMP"/>
    <property type="match status" value="1"/>
</dbReference>
<name>A0ABR8PQZ2_9CLOT</name>
<accession>A0ABR8PQZ2</accession>
<dbReference type="Pfam" id="PF00672">
    <property type="entry name" value="HAMP"/>
    <property type="match status" value="1"/>
</dbReference>
<evidence type="ECO:0000259" key="6">
    <source>
        <dbReference type="PROSITE" id="PS50111"/>
    </source>
</evidence>
<feature type="compositionally biased region" description="Basic and acidic residues" evidence="4">
    <location>
        <begin position="203"/>
        <end position="216"/>
    </location>
</feature>
<gene>
    <name evidence="8" type="ORF">H9661_04360</name>
</gene>
<comment type="caution">
    <text evidence="8">The sequence shown here is derived from an EMBL/GenBank/DDBJ whole genome shotgun (WGS) entry which is preliminary data.</text>
</comment>
<dbReference type="Gene3D" id="1.10.287.950">
    <property type="entry name" value="Methyl-accepting chemotaxis protein"/>
    <property type="match status" value="1"/>
</dbReference>
<dbReference type="InterPro" id="IPR004090">
    <property type="entry name" value="Chemotax_Me-accpt_rcpt"/>
</dbReference>
<feature type="compositionally biased region" description="Polar residues" evidence="4">
    <location>
        <begin position="192"/>
        <end position="202"/>
    </location>
</feature>
<dbReference type="PRINTS" id="PR00260">
    <property type="entry name" value="CHEMTRNSDUCR"/>
</dbReference>
<dbReference type="SMART" id="SM00304">
    <property type="entry name" value="HAMP"/>
    <property type="match status" value="2"/>
</dbReference>
<dbReference type="EMBL" id="JACSRA010000005">
    <property type="protein sequence ID" value="MBD7910588.1"/>
    <property type="molecule type" value="Genomic_DNA"/>
</dbReference>
<feature type="domain" description="HAMP" evidence="7">
    <location>
        <begin position="73"/>
        <end position="125"/>
    </location>
</feature>
<evidence type="ECO:0000256" key="2">
    <source>
        <dbReference type="ARBA" id="ARBA00029447"/>
    </source>
</evidence>
<keyword evidence="5" id="KW-0472">Membrane</keyword>
<dbReference type="InterPro" id="IPR004089">
    <property type="entry name" value="MCPsignal_dom"/>
</dbReference>
<protein>
    <submittedName>
        <fullName evidence="8">Methyl-accepting chemotaxis protein</fullName>
    </submittedName>
</protein>
<evidence type="ECO:0000256" key="4">
    <source>
        <dbReference type="SAM" id="MobiDB-lite"/>
    </source>
</evidence>
<feature type="transmembrane region" description="Helical" evidence="5">
    <location>
        <begin position="51"/>
        <end position="71"/>
    </location>
</feature>
<feature type="domain" description="Methyl-accepting transducer" evidence="6">
    <location>
        <begin position="144"/>
        <end position="395"/>
    </location>
</feature>
<comment type="similarity">
    <text evidence="2">Belongs to the methyl-accepting chemotaxis (MCP) protein family.</text>
</comment>
<evidence type="ECO:0000313" key="8">
    <source>
        <dbReference type="EMBL" id="MBD7910588.1"/>
    </source>
</evidence>
<dbReference type="Proteomes" id="UP000627781">
    <property type="component" value="Unassembled WGS sequence"/>
</dbReference>
<dbReference type="SMART" id="SM00283">
    <property type="entry name" value="MA"/>
    <property type="match status" value="1"/>
</dbReference>
<dbReference type="InterPro" id="IPR003660">
    <property type="entry name" value="HAMP_dom"/>
</dbReference>
<keyword evidence="5" id="KW-1133">Transmembrane helix</keyword>
<dbReference type="PANTHER" id="PTHR32089">
    <property type="entry name" value="METHYL-ACCEPTING CHEMOTAXIS PROTEIN MCPB"/>
    <property type="match status" value="1"/>
</dbReference>
<keyword evidence="9" id="KW-1185">Reference proteome</keyword>
<organism evidence="8 9">
    <name type="scientific">Clostridium cibarium</name>
    <dbReference type="NCBI Taxonomy" id="2762247"/>
    <lineage>
        <taxon>Bacteria</taxon>
        <taxon>Bacillati</taxon>
        <taxon>Bacillota</taxon>
        <taxon>Clostridia</taxon>
        <taxon>Eubacteriales</taxon>
        <taxon>Clostridiaceae</taxon>
        <taxon>Clostridium</taxon>
    </lineage>
</organism>
<evidence type="ECO:0000256" key="5">
    <source>
        <dbReference type="SAM" id="Phobius"/>
    </source>
</evidence>
<reference evidence="8 9" key="1">
    <citation type="submission" date="2020-08" db="EMBL/GenBank/DDBJ databases">
        <title>A Genomic Blueprint of the Chicken Gut Microbiome.</title>
        <authorList>
            <person name="Gilroy R."/>
            <person name="Ravi A."/>
            <person name="Getino M."/>
            <person name="Pursley I."/>
            <person name="Horton D.L."/>
            <person name="Alikhan N.-F."/>
            <person name="Baker D."/>
            <person name="Gharbi K."/>
            <person name="Hall N."/>
            <person name="Watson M."/>
            <person name="Adriaenssens E.M."/>
            <person name="Foster-Nyarko E."/>
            <person name="Jarju S."/>
            <person name="Secka A."/>
            <person name="Antonio M."/>
            <person name="Oren A."/>
            <person name="Chaudhuri R."/>
            <person name="La Ragione R.M."/>
            <person name="Hildebrand F."/>
            <person name="Pallen M.J."/>
        </authorList>
    </citation>
    <scope>NUCLEOTIDE SEQUENCE [LARGE SCALE GENOMIC DNA]</scope>
    <source>
        <strain evidence="8 9">Sa3CVN1</strain>
    </source>
</reference>
<dbReference type="Pfam" id="PF00015">
    <property type="entry name" value="MCPsignal"/>
    <property type="match status" value="1"/>
</dbReference>